<comment type="PTM">
    <text evidence="5">Carbamylation allows a single lysine to coordinate two zinc ions.</text>
</comment>
<keyword evidence="1" id="KW-0645">Protease</keyword>
<feature type="binding site" evidence="4">
    <location>
        <position position="192"/>
    </location>
    <ligand>
        <name>Zn(2+)</name>
        <dbReference type="ChEBI" id="CHEBI:29105"/>
        <label>2</label>
        <note>catalytic</note>
    </ligand>
</feature>
<evidence type="ECO:0000259" key="6">
    <source>
        <dbReference type="Pfam" id="PF01979"/>
    </source>
</evidence>
<feature type="binding site" evidence="3">
    <location>
        <position position="160"/>
    </location>
    <ligand>
        <name>substrate</name>
    </ligand>
</feature>
<dbReference type="Proteomes" id="UP001158066">
    <property type="component" value="Unassembled WGS sequence"/>
</dbReference>
<feature type="binding site" evidence="4">
    <location>
        <position position="276"/>
    </location>
    <ligand>
        <name>Zn(2+)</name>
        <dbReference type="ChEBI" id="CHEBI:29105"/>
        <label>1</label>
        <note>catalytic</note>
    </ligand>
</feature>
<evidence type="ECO:0000313" key="8">
    <source>
        <dbReference type="Proteomes" id="UP001158066"/>
    </source>
</evidence>
<evidence type="ECO:0000256" key="2">
    <source>
        <dbReference type="PIRSR" id="PIRSR001238-1"/>
    </source>
</evidence>
<dbReference type="EC" id="3.4.19.-" evidence="1"/>
<dbReference type="InterPro" id="IPR050378">
    <property type="entry name" value="Metallo-dep_Hydrolases_sf"/>
</dbReference>
<gene>
    <name evidence="7" type="ORF">SAMN06296020_10488</name>
</gene>
<dbReference type="Gene3D" id="2.30.40.10">
    <property type="entry name" value="Urease, subunit C, domain 1"/>
    <property type="match status" value="1"/>
</dbReference>
<keyword evidence="8" id="KW-1185">Reference proteome</keyword>
<dbReference type="Gene3D" id="3.20.20.140">
    <property type="entry name" value="Metal-dependent hydrolases"/>
    <property type="match status" value="1"/>
</dbReference>
<keyword evidence="1 4" id="KW-0479">Metal-binding</keyword>
<feature type="binding site" evidence="3">
    <location>
        <position position="280"/>
    </location>
    <ligand>
        <name>substrate</name>
    </ligand>
</feature>
<dbReference type="GO" id="GO:0008237">
    <property type="term" value="F:metallopeptidase activity"/>
    <property type="evidence" value="ECO:0007669"/>
    <property type="project" value="UniProtKB-KW"/>
</dbReference>
<name>A0AA45WV12_9CLOT</name>
<dbReference type="GO" id="GO:0006508">
    <property type="term" value="P:proteolysis"/>
    <property type="evidence" value="ECO:0007669"/>
    <property type="project" value="UniProtKB-KW"/>
</dbReference>
<feature type="binding site" evidence="3">
    <location>
        <position position="97"/>
    </location>
    <ligand>
        <name>substrate</name>
    </ligand>
</feature>
<dbReference type="RefSeq" id="WP_283408764.1">
    <property type="nucleotide sequence ID" value="NZ_FXUF01000004.1"/>
</dbReference>
<keyword evidence="1" id="KW-0482">Metalloprotease</keyword>
<feature type="active site" description="Proton acceptor" evidence="2">
    <location>
        <position position="276"/>
    </location>
</feature>
<feature type="binding site" description="via carbamate group" evidence="4">
    <location>
        <position position="153"/>
    </location>
    <ligand>
        <name>Zn(2+)</name>
        <dbReference type="ChEBI" id="CHEBI:29105"/>
        <label>1</label>
        <note>catalytic</note>
    </ligand>
</feature>
<dbReference type="PIRSF" id="PIRSF001238">
    <property type="entry name" value="IadA"/>
    <property type="match status" value="1"/>
</dbReference>
<dbReference type="EMBL" id="FXUF01000004">
    <property type="protein sequence ID" value="SMP51347.1"/>
    <property type="molecule type" value="Genomic_DNA"/>
</dbReference>
<feature type="binding site" evidence="4">
    <location>
        <position position="61"/>
    </location>
    <ligand>
        <name>Zn(2+)</name>
        <dbReference type="ChEBI" id="CHEBI:29105"/>
        <label>1</label>
        <note>catalytic</note>
    </ligand>
</feature>
<comment type="cofactor">
    <cofactor evidence="1 4">
        <name>Zn(2+)</name>
        <dbReference type="ChEBI" id="CHEBI:29105"/>
    </cofactor>
    <text evidence="1 4">Binds 2 Zn(2+) ions per subunit.</text>
</comment>
<dbReference type="PANTHER" id="PTHR11647">
    <property type="entry name" value="HYDRANTOINASE/DIHYDROPYRIMIDINASE FAMILY MEMBER"/>
    <property type="match status" value="1"/>
</dbReference>
<dbReference type="GO" id="GO:0008798">
    <property type="term" value="F:beta-aspartyl-peptidase activity"/>
    <property type="evidence" value="ECO:0007669"/>
    <property type="project" value="InterPro"/>
</dbReference>
<feature type="binding site" description="via carbamate group" evidence="4">
    <location>
        <position position="153"/>
    </location>
    <ligand>
        <name>Zn(2+)</name>
        <dbReference type="ChEBI" id="CHEBI:29105"/>
        <label>2</label>
        <note>catalytic</note>
    </ligand>
</feature>
<comment type="caution">
    <text evidence="7">The sequence shown here is derived from an EMBL/GenBank/DDBJ whole genome shotgun (WGS) entry which is preliminary data.</text>
</comment>
<comment type="function">
    <text evidence="1">Catalyzes the hydrolytic cleavage of a subset of L-isoaspartyl (L-beta-aspartyl) dipeptides. Used to degrade proteins damaged by L-isoaspartyl residues formation.</text>
</comment>
<evidence type="ECO:0000256" key="1">
    <source>
        <dbReference type="PIRNR" id="PIRNR001238"/>
    </source>
</evidence>
<keyword evidence="1 4" id="KW-0862">Zinc</keyword>
<proteinExistence type="inferred from homology"/>
<dbReference type="SUPFAM" id="SSF51338">
    <property type="entry name" value="Composite domain of metallo-dependent hydrolases"/>
    <property type="match status" value="1"/>
</dbReference>
<feature type="binding site" evidence="3">
    <location>
        <position position="128"/>
    </location>
    <ligand>
        <name>substrate</name>
    </ligand>
</feature>
<feature type="binding site" evidence="3">
    <location>
        <position position="224"/>
    </location>
    <ligand>
        <name>substrate</name>
    </ligand>
</feature>
<evidence type="ECO:0000256" key="5">
    <source>
        <dbReference type="PIRSR" id="PIRSR001238-50"/>
    </source>
</evidence>
<accession>A0AA45WV12</accession>
<comment type="subcellular location">
    <subcellularLocation>
        <location evidence="1">Cytoplasm</location>
    </subcellularLocation>
</comment>
<dbReference type="SUPFAM" id="SSF51556">
    <property type="entry name" value="Metallo-dependent hydrolases"/>
    <property type="match status" value="1"/>
</dbReference>
<dbReference type="InterPro" id="IPR010229">
    <property type="entry name" value="Pept_M38_dipep"/>
</dbReference>
<keyword evidence="1" id="KW-0378">Hydrolase</keyword>
<feature type="domain" description="Amidohydrolase-related" evidence="6">
    <location>
        <begin position="51"/>
        <end position="365"/>
    </location>
</feature>
<dbReference type="Pfam" id="PF01979">
    <property type="entry name" value="Amidohydro_1"/>
    <property type="match status" value="1"/>
</dbReference>
<comment type="similarity">
    <text evidence="1">Belongs to the peptidase M38 family.</text>
</comment>
<dbReference type="GO" id="GO:0005737">
    <property type="term" value="C:cytoplasm"/>
    <property type="evidence" value="ECO:0007669"/>
    <property type="project" value="UniProtKB-SubCell"/>
</dbReference>
<feature type="binding site" evidence="4">
    <location>
        <position position="59"/>
    </location>
    <ligand>
        <name>Zn(2+)</name>
        <dbReference type="ChEBI" id="CHEBI:29105"/>
        <label>1</label>
        <note>catalytic</note>
    </ligand>
</feature>
<evidence type="ECO:0000256" key="3">
    <source>
        <dbReference type="PIRSR" id="PIRSR001238-2"/>
    </source>
</evidence>
<evidence type="ECO:0000256" key="4">
    <source>
        <dbReference type="PIRSR" id="PIRSR001238-3"/>
    </source>
</evidence>
<dbReference type="PANTHER" id="PTHR11647:SF1">
    <property type="entry name" value="COLLAPSIN RESPONSE MEDIATOR PROTEIN"/>
    <property type="match status" value="1"/>
</dbReference>
<dbReference type="InterPro" id="IPR032466">
    <property type="entry name" value="Metal_Hydrolase"/>
</dbReference>
<feature type="binding site" evidence="3">
    <location>
        <begin position="66"/>
        <end position="68"/>
    </location>
    <ligand>
        <name>substrate</name>
    </ligand>
</feature>
<organism evidence="7 8">
    <name type="scientific">Anoxynatronum buryatiense</name>
    <dbReference type="NCBI Taxonomy" id="489973"/>
    <lineage>
        <taxon>Bacteria</taxon>
        <taxon>Bacillati</taxon>
        <taxon>Bacillota</taxon>
        <taxon>Clostridia</taxon>
        <taxon>Eubacteriales</taxon>
        <taxon>Clostridiaceae</taxon>
        <taxon>Anoxynatronum</taxon>
    </lineage>
</organism>
<feature type="modified residue" description="N6-carboxylysine" evidence="5">
    <location>
        <position position="153"/>
    </location>
</feature>
<dbReference type="InterPro" id="IPR006680">
    <property type="entry name" value="Amidohydro-rel"/>
</dbReference>
<dbReference type="NCBIfam" id="TIGR01975">
    <property type="entry name" value="isoAsp_dipep"/>
    <property type="match status" value="1"/>
</dbReference>
<dbReference type="GO" id="GO:0016810">
    <property type="term" value="F:hydrolase activity, acting on carbon-nitrogen (but not peptide) bonds"/>
    <property type="evidence" value="ECO:0007669"/>
    <property type="project" value="InterPro"/>
</dbReference>
<reference evidence="7" key="1">
    <citation type="submission" date="2017-05" db="EMBL/GenBank/DDBJ databases">
        <authorList>
            <person name="Varghese N."/>
            <person name="Submissions S."/>
        </authorList>
    </citation>
    <scope>NUCLEOTIDE SEQUENCE</scope>
    <source>
        <strain evidence="7">Su22</strain>
    </source>
</reference>
<evidence type="ECO:0000313" key="7">
    <source>
        <dbReference type="EMBL" id="SMP51347.1"/>
    </source>
</evidence>
<dbReference type="InterPro" id="IPR011059">
    <property type="entry name" value="Metal-dep_hydrolase_composite"/>
</dbReference>
<feature type="binding site" evidence="4">
    <location>
        <position position="221"/>
    </location>
    <ligand>
        <name>Zn(2+)</name>
        <dbReference type="ChEBI" id="CHEBI:29105"/>
        <label>2</label>
        <note>catalytic</note>
    </ligand>
</feature>
<comment type="PTM">
    <text evidence="1">Carboxylation allows a single lysine to coordinate two zinc ions.</text>
</comment>
<protein>
    <recommendedName>
        <fullName evidence="1">Isoaspartyl dipeptidase</fullName>
        <ecNumber evidence="1">3.4.19.-</ecNumber>
    </recommendedName>
</protein>
<sequence length="380" mass="41016">MILIKQASIYAPAFQGVQDVLLGGETILLMGETIELNHPDVMVIDGAGKRLVPGLIDQHVHITGGGGEGSFKTRVPEITLSKLVEAGITTVVGLLGTDASTRSVENLVAKAKALKEEGITAYAHTGSYEYPSVTLTGSVRKDIVFIEEIIGGKVALSDHRSSSLTPAELARLASDVRTAGMLSGKAGALIAHMGSGRRGMGMIREVLENTDIPITTIRPTHVNRAENLLQESLLFAKDGGIIDITCGTYQEWPAHRVIQMAREQQVPLENITISSDGYGSWSTYDEKGVMLKIGVSQVSSFWESLRHMVMEETFTLEEALPFFTSHVAKALCLQQKGRVAVGADADLLLVNSEMELESVIARGRLMMHEGNCLVKGTYEV</sequence>
<dbReference type="AlphaFoldDB" id="A0AA45WV12"/>
<dbReference type="GO" id="GO:0046872">
    <property type="term" value="F:metal ion binding"/>
    <property type="evidence" value="ECO:0007669"/>
    <property type="project" value="UniProtKB-KW"/>
</dbReference>